<dbReference type="Pfam" id="PF00460">
    <property type="entry name" value="Flg_bb_rod"/>
    <property type="match status" value="1"/>
</dbReference>
<comment type="subcellular location">
    <subcellularLocation>
        <location evidence="1 6">Bacterial flagellum basal body</location>
    </subcellularLocation>
</comment>
<evidence type="ECO:0000259" key="7">
    <source>
        <dbReference type="Pfam" id="PF00460"/>
    </source>
</evidence>
<dbReference type="NCBIfam" id="TIGR01395">
    <property type="entry name" value="FlgC"/>
    <property type="match status" value="1"/>
</dbReference>
<dbReference type="OrthoDB" id="9813951at2"/>
<evidence type="ECO:0000256" key="6">
    <source>
        <dbReference type="RuleBase" id="RU362062"/>
    </source>
</evidence>
<keyword evidence="4 6" id="KW-0975">Bacterial flagellum</keyword>
<gene>
    <name evidence="9" type="ORF">B7H23_06125</name>
</gene>
<protein>
    <recommendedName>
        <fullName evidence="3 6">Flagellar basal-body rod protein FlgC</fullName>
    </recommendedName>
</protein>
<dbReference type="PROSITE" id="PS00588">
    <property type="entry name" value="FLAGELLA_BB_ROD"/>
    <property type="match status" value="1"/>
</dbReference>
<dbReference type="RefSeq" id="WP_094076427.1">
    <property type="nucleotide sequence ID" value="NZ_NBYO01000001.1"/>
</dbReference>
<organism evidence="9 10">
    <name type="scientific">Notoacmeibacter marinus</name>
    <dbReference type="NCBI Taxonomy" id="1876515"/>
    <lineage>
        <taxon>Bacteria</taxon>
        <taxon>Pseudomonadati</taxon>
        <taxon>Pseudomonadota</taxon>
        <taxon>Alphaproteobacteria</taxon>
        <taxon>Hyphomicrobiales</taxon>
        <taxon>Notoacmeibacteraceae</taxon>
        <taxon>Notoacmeibacter</taxon>
    </lineage>
</organism>
<dbReference type="InterPro" id="IPR010930">
    <property type="entry name" value="Flg_bb/hook_C_dom"/>
</dbReference>
<sequence length="138" mass="15205">MDPLLSSLRVSSSGLEVQSQRLKVVSENIANSNSTASVPDEDPFRRKTVSFESTLDKATGAVSVNVSEIGRDNSEFPLEFDPGNPAADENGFVRLPNVNVLIEMADMREANQSYEANLQVMRQVRELVSLTIDMMNAR</sequence>
<comment type="subunit">
    <text evidence="5 6">The basal body constitutes a major portion of the flagellar organelle and consists of four rings (L,P,S, and M) mounted on a central rod. The rod consists of about 26 subunits of FlgG in the distal portion, and FlgB, FlgC and FlgF are thought to build up the proximal portion of the rod with about 6 subunits each.</text>
</comment>
<dbReference type="PANTHER" id="PTHR30435:SF2">
    <property type="entry name" value="FLAGELLAR BASAL-BODY ROD PROTEIN FLGC"/>
    <property type="match status" value="1"/>
</dbReference>
<name>A0A231V2S0_9HYPH</name>
<dbReference type="Proteomes" id="UP000215405">
    <property type="component" value="Unassembled WGS sequence"/>
</dbReference>
<evidence type="ECO:0000256" key="1">
    <source>
        <dbReference type="ARBA" id="ARBA00004117"/>
    </source>
</evidence>
<evidence type="ECO:0000256" key="3">
    <source>
        <dbReference type="ARBA" id="ARBA00017941"/>
    </source>
</evidence>
<keyword evidence="10" id="KW-1185">Reference proteome</keyword>
<evidence type="ECO:0000259" key="8">
    <source>
        <dbReference type="Pfam" id="PF06429"/>
    </source>
</evidence>
<dbReference type="InterPro" id="IPR006299">
    <property type="entry name" value="FlgC"/>
</dbReference>
<dbReference type="GO" id="GO:0071978">
    <property type="term" value="P:bacterial-type flagellum-dependent swarming motility"/>
    <property type="evidence" value="ECO:0007669"/>
    <property type="project" value="TreeGrafter"/>
</dbReference>
<dbReference type="InterPro" id="IPR001444">
    <property type="entry name" value="Flag_bb_rod_N"/>
</dbReference>
<comment type="similarity">
    <text evidence="2">Belongs to the flagella basal body rod proteins family.</text>
</comment>
<evidence type="ECO:0000256" key="4">
    <source>
        <dbReference type="ARBA" id="ARBA00023143"/>
    </source>
</evidence>
<evidence type="ECO:0000313" key="10">
    <source>
        <dbReference type="Proteomes" id="UP000215405"/>
    </source>
</evidence>
<dbReference type="AlphaFoldDB" id="A0A231V2S0"/>
<evidence type="ECO:0000313" key="9">
    <source>
        <dbReference type="EMBL" id="OXT02472.1"/>
    </source>
</evidence>
<evidence type="ECO:0000256" key="2">
    <source>
        <dbReference type="ARBA" id="ARBA00009677"/>
    </source>
</evidence>
<keyword evidence="9" id="KW-0969">Cilium</keyword>
<dbReference type="GO" id="GO:0030694">
    <property type="term" value="C:bacterial-type flagellum basal body, rod"/>
    <property type="evidence" value="ECO:0007669"/>
    <property type="project" value="UniProtKB-UniRule"/>
</dbReference>
<evidence type="ECO:0000256" key="5">
    <source>
        <dbReference type="ARBA" id="ARBA00025933"/>
    </source>
</evidence>
<feature type="domain" description="Flagellar basal-body/hook protein C-terminal" evidence="8">
    <location>
        <begin position="90"/>
        <end position="128"/>
    </location>
</feature>
<accession>A0A231V2S0</accession>
<reference evidence="10" key="1">
    <citation type="journal article" date="2017" name="Int. J. Syst. Evol. Microbiol.">
        <title>Notoacmeibacter marinus gen. nov., sp. nov., isolated from the gut of a limpet and proposal of Notoacmeibacteraceae fam. nov. in the order Rhizobiales of the class Alphaproteobacteria.</title>
        <authorList>
            <person name="Huang Z."/>
            <person name="Guo F."/>
            <person name="Lai Q."/>
        </authorList>
    </citation>
    <scope>NUCLEOTIDE SEQUENCE [LARGE SCALE GENOMIC DNA]</scope>
    <source>
        <strain evidence="10">XMTR2A4</strain>
    </source>
</reference>
<dbReference type="Pfam" id="PF06429">
    <property type="entry name" value="Flg_bbr_C"/>
    <property type="match status" value="1"/>
</dbReference>
<dbReference type="EMBL" id="NBYO01000001">
    <property type="protein sequence ID" value="OXT02472.1"/>
    <property type="molecule type" value="Genomic_DNA"/>
</dbReference>
<keyword evidence="9" id="KW-0966">Cell projection</keyword>
<proteinExistence type="inferred from homology"/>
<comment type="caution">
    <text evidence="9">The sequence shown here is derived from an EMBL/GenBank/DDBJ whole genome shotgun (WGS) entry which is preliminary data.</text>
</comment>
<dbReference type="PANTHER" id="PTHR30435">
    <property type="entry name" value="FLAGELLAR PROTEIN"/>
    <property type="match status" value="1"/>
</dbReference>
<keyword evidence="9" id="KW-0282">Flagellum</keyword>
<feature type="domain" description="Flagellar basal body rod protein N-terminal" evidence="7">
    <location>
        <begin position="8"/>
        <end position="35"/>
    </location>
</feature>
<dbReference type="InterPro" id="IPR019776">
    <property type="entry name" value="Flagellar_basal_body_rod_CS"/>
</dbReference>